<keyword evidence="2" id="KW-0067">ATP-binding</keyword>
<dbReference type="PANTHER" id="PTHR30153">
    <property type="entry name" value="REPLICATIVE DNA HELICASE DNAB"/>
    <property type="match status" value="1"/>
</dbReference>
<accession>A0A6M3JVI4</accession>
<name>A0A6M3JVI4_9ZZZZ</name>
<dbReference type="PANTHER" id="PTHR30153:SF2">
    <property type="entry name" value="REPLICATIVE DNA HELICASE"/>
    <property type="match status" value="1"/>
</dbReference>
<keyword evidence="2" id="KW-0547">Nucleotide-binding</keyword>
<dbReference type="InterPro" id="IPR007694">
    <property type="entry name" value="DNA_helicase_DnaB-like_C"/>
</dbReference>
<protein>
    <submittedName>
        <fullName evidence="2">Putative helicase</fullName>
    </submittedName>
</protein>
<dbReference type="GO" id="GO:0006260">
    <property type="term" value="P:DNA replication"/>
    <property type="evidence" value="ECO:0007669"/>
    <property type="project" value="InterPro"/>
</dbReference>
<dbReference type="Gene3D" id="3.40.50.300">
    <property type="entry name" value="P-loop containing nucleotide triphosphate hydrolases"/>
    <property type="match status" value="1"/>
</dbReference>
<keyword evidence="2" id="KW-0378">Hydrolase</keyword>
<dbReference type="SUPFAM" id="SSF52540">
    <property type="entry name" value="P-loop containing nucleoside triphosphate hydrolases"/>
    <property type="match status" value="1"/>
</dbReference>
<dbReference type="GO" id="GO:0003678">
    <property type="term" value="F:DNA helicase activity"/>
    <property type="evidence" value="ECO:0007669"/>
    <property type="project" value="InterPro"/>
</dbReference>
<sequence length="464" mass="53789">MNNDFIEKIITKSMLIDSHYLALITGAFSFDLFDIPTISDIVMVSIDHFTKYKNIPSKEILLNSIDTTKRDTVIDVLDDIDSIDFDVAKNYEYLMDLTNEYLKRQSIKKAILKSVDVIKSKEDDDDNTDYNIIRKYIEDALSKDIRKDLGHNYFEDMGQRLKRILLYSDVRIPTYYPVFDEIINGGFPPFTLSVIIGKVHGGKSQVMSNFAARQVLHGYTVVNMTLEMSEDAYAQRYDSIFTNFDINKLYISKDNIIKLKDELKKIKDSENRGCLFIKQFPTGEASVQDLRIYLRELSIRNIKPDIIYADYINLMKPSYKAKGDMYSDVKRIAEELRALSFEFKCPVVSVSQLNREGSMSDFEDVNLFHISESMGTISTSDFLAILGTDSDMLVYQNELHYKIEKNRLGGRVGEIGKMYWDTRSLRLYDSTELERWLKDIEISGDDRKLAEQREDSSRRGRGRR</sequence>
<dbReference type="GO" id="GO:0005829">
    <property type="term" value="C:cytosol"/>
    <property type="evidence" value="ECO:0007669"/>
    <property type="project" value="TreeGrafter"/>
</dbReference>
<dbReference type="EMBL" id="MT142065">
    <property type="protein sequence ID" value="QJA73974.1"/>
    <property type="molecule type" value="Genomic_DNA"/>
</dbReference>
<dbReference type="PROSITE" id="PS51199">
    <property type="entry name" value="SF4_HELICASE"/>
    <property type="match status" value="1"/>
</dbReference>
<organism evidence="2">
    <name type="scientific">viral metagenome</name>
    <dbReference type="NCBI Taxonomy" id="1070528"/>
    <lineage>
        <taxon>unclassified sequences</taxon>
        <taxon>metagenomes</taxon>
        <taxon>organismal metagenomes</taxon>
    </lineage>
</organism>
<dbReference type="InterPro" id="IPR027417">
    <property type="entry name" value="P-loop_NTPase"/>
</dbReference>
<evidence type="ECO:0000259" key="1">
    <source>
        <dbReference type="PROSITE" id="PS51199"/>
    </source>
</evidence>
<dbReference type="Pfam" id="PF03796">
    <property type="entry name" value="DnaB_C"/>
    <property type="match status" value="1"/>
</dbReference>
<keyword evidence="2" id="KW-0347">Helicase</keyword>
<dbReference type="GO" id="GO:0005524">
    <property type="term" value="F:ATP binding"/>
    <property type="evidence" value="ECO:0007669"/>
    <property type="project" value="InterPro"/>
</dbReference>
<reference evidence="2" key="1">
    <citation type="submission" date="2020-03" db="EMBL/GenBank/DDBJ databases">
        <title>The deep terrestrial virosphere.</title>
        <authorList>
            <person name="Holmfeldt K."/>
            <person name="Nilsson E."/>
            <person name="Simone D."/>
            <person name="Lopez-Fernandez M."/>
            <person name="Wu X."/>
            <person name="de Brujin I."/>
            <person name="Lundin D."/>
            <person name="Andersson A."/>
            <person name="Bertilsson S."/>
            <person name="Dopson M."/>
        </authorList>
    </citation>
    <scope>NUCLEOTIDE SEQUENCE</scope>
    <source>
        <strain evidence="2">MM415A02139</strain>
    </source>
</reference>
<gene>
    <name evidence="2" type="ORF">MM415A02139_0009</name>
</gene>
<feature type="domain" description="SF4 helicase" evidence="1">
    <location>
        <begin position="165"/>
        <end position="434"/>
    </location>
</feature>
<dbReference type="AlphaFoldDB" id="A0A6M3JVI4"/>
<evidence type="ECO:0000313" key="2">
    <source>
        <dbReference type="EMBL" id="QJA73974.1"/>
    </source>
</evidence>
<proteinExistence type="predicted"/>